<feature type="domain" description="VWFA" evidence="9">
    <location>
        <begin position="1"/>
        <end position="83"/>
    </location>
</feature>
<dbReference type="Pfam" id="PF00092">
    <property type="entry name" value="VWA"/>
    <property type="match status" value="1"/>
</dbReference>
<evidence type="ECO:0000259" key="9">
    <source>
        <dbReference type="PROSITE" id="PS50234"/>
    </source>
</evidence>
<dbReference type="InterPro" id="IPR002035">
    <property type="entry name" value="VWF_A"/>
</dbReference>
<dbReference type="EMBL" id="VSWD01000013">
    <property type="protein sequence ID" value="KAK3083825.1"/>
    <property type="molecule type" value="Genomic_DNA"/>
</dbReference>
<evidence type="ECO:0000256" key="3">
    <source>
        <dbReference type="ARBA" id="ARBA00022692"/>
    </source>
</evidence>
<comment type="subcellular location">
    <subcellularLocation>
        <location evidence="1">Membrane</location>
        <topology evidence="1">Multi-pass membrane protein</topology>
    </subcellularLocation>
</comment>
<protein>
    <recommendedName>
        <fullName evidence="12">VWFA domain-containing protein</fullName>
    </recommendedName>
</protein>
<dbReference type="Gene3D" id="3.40.50.410">
    <property type="entry name" value="von Willebrand factor, type A domain"/>
    <property type="match status" value="1"/>
</dbReference>
<comment type="caution">
    <text evidence="10">The sequence shown here is derived from an EMBL/GenBank/DDBJ whole genome shotgun (WGS) entry which is preliminary data.</text>
</comment>
<name>A0AA89BLH0_PINIB</name>
<dbReference type="SUPFAM" id="SSF53300">
    <property type="entry name" value="vWA-like"/>
    <property type="match status" value="1"/>
</dbReference>
<dbReference type="GO" id="GO:0016020">
    <property type="term" value="C:membrane"/>
    <property type="evidence" value="ECO:0007669"/>
    <property type="project" value="UniProtKB-SubCell"/>
</dbReference>
<dbReference type="GO" id="GO:0005262">
    <property type="term" value="F:calcium channel activity"/>
    <property type="evidence" value="ECO:0007669"/>
    <property type="project" value="TreeGrafter"/>
</dbReference>
<comment type="caution">
    <text evidence="6">Lacks conserved residue(s) required for the propagation of feature annotation.</text>
</comment>
<evidence type="ECO:0000256" key="7">
    <source>
        <dbReference type="SAM" id="Phobius"/>
    </source>
</evidence>
<keyword evidence="5 7" id="KW-0472">Membrane</keyword>
<dbReference type="GO" id="GO:0050982">
    <property type="term" value="P:detection of mechanical stimulus"/>
    <property type="evidence" value="ECO:0007669"/>
    <property type="project" value="TreeGrafter"/>
</dbReference>
<dbReference type="PROSITE" id="PS50234">
    <property type="entry name" value="VWFA"/>
    <property type="match status" value="1"/>
</dbReference>
<evidence type="ECO:0000256" key="6">
    <source>
        <dbReference type="PROSITE-ProRule" id="PRU00152"/>
    </source>
</evidence>
<reference evidence="10" key="1">
    <citation type="submission" date="2019-08" db="EMBL/GenBank/DDBJ databases">
        <title>The improved chromosome-level genome for the pearl oyster Pinctada fucata martensii using PacBio sequencing and Hi-C.</title>
        <authorList>
            <person name="Zheng Z."/>
        </authorList>
    </citation>
    <scope>NUCLEOTIDE SEQUENCE</scope>
    <source>
        <strain evidence="10">ZZ-2019</strain>
        <tissue evidence="10">Adductor muscle</tissue>
    </source>
</reference>
<accession>A0AA89BLH0</accession>
<dbReference type="InterPro" id="IPR036392">
    <property type="entry name" value="PLAT/LH2_dom_sf"/>
</dbReference>
<dbReference type="InterPro" id="IPR051223">
    <property type="entry name" value="Polycystin"/>
</dbReference>
<dbReference type="Proteomes" id="UP001186944">
    <property type="component" value="Unassembled WGS sequence"/>
</dbReference>
<dbReference type="AlphaFoldDB" id="A0AA89BLH0"/>
<feature type="transmembrane region" description="Helical" evidence="7">
    <location>
        <begin position="507"/>
        <end position="533"/>
    </location>
</feature>
<keyword evidence="4 7" id="KW-1133">Transmembrane helix</keyword>
<dbReference type="PANTHER" id="PTHR10877:SF194">
    <property type="entry name" value="LOCATION OF VULVA DEFECTIVE 1"/>
    <property type="match status" value="1"/>
</dbReference>
<evidence type="ECO:0000256" key="5">
    <source>
        <dbReference type="ARBA" id="ARBA00023136"/>
    </source>
</evidence>
<evidence type="ECO:0000259" key="8">
    <source>
        <dbReference type="PROSITE" id="PS50095"/>
    </source>
</evidence>
<dbReference type="SMART" id="SM00308">
    <property type="entry name" value="LH2"/>
    <property type="match status" value="1"/>
</dbReference>
<evidence type="ECO:0000313" key="10">
    <source>
        <dbReference type="EMBL" id="KAK3083825.1"/>
    </source>
</evidence>
<feature type="domain" description="PLAT" evidence="8">
    <location>
        <begin position="217"/>
        <end position="336"/>
    </location>
</feature>
<dbReference type="Pfam" id="PF01477">
    <property type="entry name" value="PLAT"/>
    <property type="match status" value="1"/>
</dbReference>
<gene>
    <name evidence="10" type="ORF">FSP39_003726</name>
</gene>
<comment type="similarity">
    <text evidence="2">Belongs to the polycystin family.</text>
</comment>
<evidence type="ECO:0000256" key="2">
    <source>
        <dbReference type="ARBA" id="ARBA00007200"/>
    </source>
</evidence>
<feature type="transmembrane region" description="Helical" evidence="7">
    <location>
        <begin position="173"/>
        <end position="192"/>
    </location>
</feature>
<sequence>MMFIDGRNVQKIAMVITDGESHDPVATANEADILRNAGVDMVAIGVGSGVNMDEINSIADEPKEYRVFIADDFNALDYLADTLIEVICRGKWSNLTAPQGNFGIISSFLLNETSGTWTRSEILKLSDVQHNELVFESSFLGTVGIKVVAIAPETIDFDEIIKNIDERIEDSPAVLATNIALLCLLAVGTVIMRRKDIEDEKRWLYRPLCDNPMSPNSHYFISIHTGLWSSGHLATTPFITLKGFYGNTGPRPLVDKGGMIGSLQRWKVANFMLGTEEHIGPLEEIMVWHDGQEPSCRWYLDKILITEKETGSKYVFLCGDWLSNDKGDCKTYKQLLNSHNELHNGKVLFNTLTRFKLFDDYLNREFRNSYGRTCTNYQPNMPDIKKAILPWPSVFLGYVIAFGAIGSGFTFTFFYSLQWGNDISTDWLLSLLFGTTNEMFMLEPLKELTRLDIMEINLKTFNMAPFIVEESPSKIDLKDIPRSRWPGGMETFALENLRKRLLLDSRLFSHLQVIFTHGLYILLVACICSHNYVNSSFLQNDALINQLKPLRQEVYVPNIFPKRSYNGDFKLPPERALMSDGCSYRMGPVRLRQIRVKGNCDVQKTMEKVVQHCKPPVDSTTEETENYCPGWTPYFGNCKKSGFAYTKANSSSAFPFFGTFHRYDGGGYIKDMNPFEVDVYYELSKLRSQDWIDDRTRFIVVEIVSMNVNTKLFSLVSMRFEKPHTGGIFSVFRHNHPDSILTSTPGTTSFLACSVFL</sequence>
<dbReference type="Gene3D" id="2.60.60.20">
    <property type="entry name" value="PLAT/LH2 domain"/>
    <property type="match status" value="1"/>
</dbReference>
<dbReference type="PROSITE" id="PS50095">
    <property type="entry name" value="PLAT"/>
    <property type="match status" value="1"/>
</dbReference>
<evidence type="ECO:0000313" key="11">
    <source>
        <dbReference type="Proteomes" id="UP001186944"/>
    </source>
</evidence>
<dbReference type="PANTHER" id="PTHR10877">
    <property type="entry name" value="POLYCYSTIN FAMILY MEMBER"/>
    <property type="match status" value="1"/>
</dbReference>
<dbReference type="InterPro" id="IPR046791">
    <property type="entry name" value="Polycystin_dom"/>
</dbReference>
<evidence type="ECO:0008006" key="12">
    <source>
        <dbReference type="Google" id="ProtNLM"/>
    </source>
</evidence>
<dbReference type="InterPro" id="IPR036465">
    <property type="entry name" value="vWFA_dom_sf"/>
</dbReference>
<evidence type="ECO:0000256" key="4">
    <source>
        <dbReference type="ARBA" id="ARBA00022989"/>
    </source>
</evidence>
<dbReference type="InterPro" id="IPR001024">
    <property type="entry name" value="PLAT/LH2_dom"/>
</dbReference>
<keyword evidence="3 7" id="KW-0812">Transmembrane</keyword>
<dbReference type="SUPFAM" id="SSF49723">
    <property type="entry name" value="Lipase/lipooxygenase domain (PLAT/LH2 domain)"/>
    <property type="match status" value="1"/>
</dbReference>
<dbReference type="Pfam" id="PF20519">
    <property type="entry name" value="Polycystin_dom"/>
    <property type="match status" value="1"/>
</dbReference>
<keyword evidence="11" id="KW-1185">Reference proteome</keyword>
<organism evidence="10 11">
    <name type="scientific">Pinctada imbricata</name>
    <name type="common">Atlantic pearl-oyster</name>
    <name type="synonym">Pinctada martensii</name>
    <dbReference type="NCBI Taxonomy" id="66713"/>
    <lineage>
        <taxon>Eukaryota</taxon>
        <taxon>Metazoa</taxon>
        <taxon>Spiralia</taxon>
        <taxon>Lophotrochozoa</taxon>
        <taxon>Mollusca</taxon>
        <taxon>Bivalvia</taxon>
        <taxon>Autobranchia</taxon>
        <taxon>Pteriomorphia</taxon>
        <taxon>Pterioida</taxon>
        <taxon>Pterioidea</taxon>
        <taxon>Pteriidae</taxon>
        <taxon>Pinctada</taxon>
    </lineage>
</organism>
<evidence type="ECO:0000256" key="1">
    <source>
        <dbReference type="ARBA" id="ARBA00004141"/>
    </source>
</evidence>
<proteinExistence type="inferred from homology"/>
<feature type="transmembrane region" description="Helical" evidence="7">
    <location>
        <begin position="395"/>
        <end position="415"/>
    </location>
</feature>